<dbReference type="SUPFAM" id="SSF53383">
    <property type="entry name" value="PLP-dependent transferases"/>
    <property type="match status" value="2"/>
</dbReference>
<sequence length="181" mass="20059">MQHFASDNCAGICPEALDALIAANNSGDEPAYGDDSWTHQVCDRIRELFQTDCEVFYVLNGTAANSLPWLGLFDNDVRLRNARHANAMAELLQTRLHEIPGVSIMFPRESNAVFAQLPANTAKAMRARLEVVLRVHRRGRLPADVRVGHATGNGRAFHRRSARVVRDVSARVPECRSAENA</sequence>
<keyword evidence="3" id="KW-0663">Pyridoxal phosphate</keyword>
<dbReference type="GO" id="GO:0016829">
    <property type="term" value="F:lyase activity"/>
    <property type="evidence" value="ECO:0007669"/>
    <property type="project" value="InterPro"/>
</dbReference>
<keyword evidence="6" id="KW-1185">Reference proteome</keyword>
<name>A0A7Z0B797_9BURK</name>
<dbReference type="GO" id="GO:0006520">
    <property type="term" value="P:amino acid metabolic process"/>
    <property type="evidence" value="ECO:0007669"/>
    <property type="project" value="InterPro"/>
</dbReference>
<dbReference type="AlphaFoldDB" id="A0A7Z0B797"/>
<dbReference type="InterPro" id="IPR015424">
    <property type="entry name" value="PyrdxlP-dep_Trfase"/>
</dbReference>
<evidence type="ECO:0000259" key="4">
    <source>
        <dbReference type="Pfam" id="PF01212"/>
    </source>
</evidence>
<reference evidence="5 6" key="1">
    <citation type="submission" date="2020-07" db="EMBL/GenBank/DDBJ databases">
        <title>Exploring microbial biodiversity for novel pathways involved in the catabolism of aromatic compounds derived from lignin.</title>
        <authorList>
            <person name="Elkins J."/>
        </authorList>
    </citation>
    <scope>NUCLEOTIDE SEQUENCE [LARGE SCALE GENOMIC DNA]</scope>
    <source>
        <strain evidence="5 6">H2C3C</strain>
    </source>
</reference>
<dbReference type="Gene3D" id="3.40.640.10">
    <property type="entry name" value="Type I PLP-dependent aspartate aminotransferase-like (Major domain)"/>
    <property type="match status" value="1"/>
</dbReference>
<comment type="subunit">
    <text evidence="2">Homotetramer.</text>
</comment>
<comment type="cofactor">
    <cofactor evidence="1">
        <name>pyridoxal 5'-phosphate</name>
        <dbReference type="ChEBI" id="CHEBI:597326"/>
    </cofactor>
</comment>
<accession>A0A7Z0B797</accession>
<evidence type="ECO:0000313" key="5">
    <source>
        <dbReference type="EMBL" id="NYH24291.1"/>
    </source>
</evidence>
<dbReference type="InterPro" id="IPR001597">
    <property type="entry name" value="ArAA_b-elim_lyase/Thr_aldolase"/>
</dbReference>
<dbReference type="EMBL" id="JACCAS010000001">
    <property type="protein sequence ID" value="NYH24291.1"/>
    <property type="molecule type" value="Genomic_DNA"/>
</dbReference>
<dbReference type="Gene3D" id="3.90.1150.10">
    <property type="entry name" value="Aspartate Aminotransferase, domain 1"/>
    <property type="match status" value="1"/>
</dbReference>
<gene>
    <name evidence="5" type="ORF">GGD40_003770</name>
</gene>
<dbReference type="Pfam" id="PF01212">
    <property type="entry name" value="Beta_elim_lyase"/>
    <property type="match status" value="1"/>
</dbReference>
<feature type="domain" description="Aromatic amino acid beta-eliminating lyase/threonine aldolase" evidence="4">
    <location>
        <begin position="4"/>
        <end position="68"/>
    </location>
</feature>
<evidence type="ECO:0000256" key="1">
    <source>
        <dbReference type="ARBA" id="ARBA00001933"/>
    </source>
</evidence>
<evidence type="ECO:0000313" key="6">
    <source>
        <dbReference type="Proteomes" id="UP000540929"/>
    </source>
</evidence>
<evidence type="ECO:0000256" key="2">
    <source>
        <dbReference type="ARBA" id="ARBA00011881"/>
    </source>
</evidence>
<evidence type="ECO:0000256" key="3">
    <source>
        <dbReference type="ARBA" id="ARBA00022898"/>
    </source>
</evidence>
<dbReference type="Proteomes" id="UP000540929">
    <property type="component" value="Unassembled WGS sequence"/>
</dbReference>
<protein>
    <submittedName>
        <fullName evidence="5">Threonine aldolase</fullName>
    </submittedName>
</protein>
<organism evidence="5 6">
    <name type="scientific">Paraburkholderia bryophila</name>
    <dbReference type="NCBI Taxonomy" id="420952"/>
    <lineage>
        <taxon>Bacteria</taxon>
        <taxon>Pseudomonadati</taxon>
        <taxon>Pseudomonadota</taxon>
        <taxon>Betaproteobacteria</taxon>
        <taxon>Burkholderiales</taxon>
        <taxon>Burkholderiaceae</taxon>
        <taxon>Paraburkholderia</taxon>
    </lineage>
</organism>
<comment type="caution">
    <text evidence="5">The sequence shown here is derived from an EMBL/GenBank/DDBJ whole genome shotgun (WGS) entry which is preliminary data.</text>
</comment>
<proteinExistence type="predicted"/>
<dbReference type="InterPro" id="IPR015421">
    <property type="entry name" value="PyrdxlP-dep_Trfase_major"/>
</dbReference>
<dbReference type="InterPro" id="IPR015422">
    <property type="entry name" value="PyrdxlP-dep_Trfase_small"/>
</dbReference>